<dbReference type="EMBL" id="AP024597">
    <property type="protein sequence ID" value="BCU71581.1"/>
    <property type="molecule type" value="Genomic_DNA"/>
</dbReference>
<dbReference type="RefSeq" id="WP_221288401.1">
    <property type="nucleotide sequence ID" value="NZ_AP024597.1"/>
</dbReference>
<keyword evidence="2" id="KW-1185">Reference proteome</keyword>
<name>A0A8D5ZKB8_9CREN</name>
<evidence type="ECO:0000313" key="1">
    <source>
        <dbReference type="EMBL" id="BCU71581.1"/>
    </source>
</evidence>
<dbReference type="GeneID" id="66164592"/>
<sequence>MYLISTKDGLYEYTETLRKVGYEFNIYDALKFEDDYIVCSPQEGVVYGKEKIIDKACWRLMLIDRQLYASLAGPIIYDIIDRKVVLDLTKKAKEMGWSFDYTLPHINDIVYFKGSLVAVIEEGNLLKGESLEGLKPTDFKADMHNVFTNDKFMLIATADGVYYTEDLNNFTLTLGGYAHGFAGLNGSIVAQIMRGEPLYLTRDGKEWSNMGIRLPKPVFGQTAIAGNGSELMYSTTSVYKLRDNGVELVVDKIPLTRRISFFG</sequence>
<dbReference type="AlphaFoldDB" id="A0A8D5ZKB8"/>
<proteinExistence type="predicted"/>
<dbReference type="Proteomes" id="UP000825123">
    <property type="component" value="Chromosome"/>
</dbReference>
<organism evidence="1 2">
    <name type="scientific">Stygiolobus caldivivus</name>
    <dbReference type="NCBI Taxonomy" id="2824673"/>
    <lineage>
        <taxon>Archaea</taxon>
        <taxon>Thermoproteota</taxon>
        <taxon>Thermoprotei</taxon>
        <taxon>Sulfolobales</taxon>
        <taxon>Sulfolobaceae</taxon>
        <taxon>Stygiolobus</taxon>
    </lineage>
</organism>
<reference evidence="1 2" key="1">
    <citation type="submission" date="2021-04" db="EMBL/GenBank/DDBJ databases">
        <title>Complete genome sequence of Stygiolobus sp. KN-1.</title>
        <authorList>
            <person name="Nakamura K."/>
            <person name="Sakai H."/>
            <person name="Kurosawa N."/>
        </authorList>
    </citation>
    <scope>NUCLEOTIDE SEQUENCE [LARGE SCALE GENOMIC DNA]</scope>
    <source>
        <strain evidence="1 2">KN-1</strain>
    </source>
</reference>
<evidence type="ECO:0000313" key="2">
    <source>
        <dbReference type="Proteomes" id="UP000825123"/>
    </source>
</evidence>
<protein>
    <submittedName>
        <fullName evidence="1">Uncharacterized protein</fullName>
    </submittedName>
</protein>
<gene>
    <name evidence="1" type="ORF">KN1_28780</name>
</gene>
<accession>A0A8D5ZKB8</accession>
<dbReference type="KEGG" id="csty:KN1_28780"/>
<dbReference type="SUPFAM" id="SSF110296">
    <property type="entry name" value="Oligoxyloglucan reducing end-specific cellobiohydrolase"/>
    <property type="match status" value="1"/>
</dbReference>